<dbReference type="AlphaFoldDB" id="A0A8E2EKJ9"/>
<feature type="compositionally biased region" description="Basic and acidic residues" evidence="1">
    <location>
        <begin position="73"/>
        <end position="87"/>
    </location>
</feature>
<feature type="compositionally biased region" description="Polar residues" evidence="1">
    <location>
        <begin position="664"/>
        <end position="682"/>
    </location>
</feature>
<feature type="compositionally biased region" description="Basic and acidic residues" evidence="1">
    <location>
        <begin position="216"/>
        <end position="225"/>
    </location>
</feature>
<feature type="region of interest" description="Disordered" evidence="1">
    <location>
        <begin position="1"/>
        <end position="177"/>
    </location>
</feature>
<dbReference type="EMBL" id="KV744815">
    <property type="protein sequence ID" value="OCK85644.1"/>
    <property type="molecule type" value="Genomic_DNA"/>
</dbReference>
<evidence type="ECO:0000256" key="1">
    <source>
        <dbReference type="SAM" id="MobiDB-lite"/>
    </source>
</evidence>
<organism evidence="2 3">
    <name type="scientific">Lepidopterella palustris CBS 459.81</name>
    <dbReference type="NCBI Taxonomy" id="1314670"/>
    <lineage>
        <taxon>Eukaryota</taxon>
        <taxon>Fungi</taxon>
        <taxon>Dikarya</taxon>
        <taxon>Ascomycota</taxon>
        <taxon>Pezizomycotina</taxon>
        <taxon>Dothideomycetes</taxon>
        <taxon>Pleosporomycetidae</taxon>
        <taxon>Mytilinidiales</taxon>
        <taxon>Argynnaceae</taxon>
        <taxon>Lepidopterella</taxon>
    </lineage>
</organism>
<feature type="compositionally biased region" description="Low complexity" evidence="1">
    <location>
        <begin position="155"/>
        <end position="177"/>
    </location>
</feature>
<evidence type="ECO:0000313" key="2">
    <source>
        <dbReference type="EMBL" id="OCK85644.1"/>
    </source>
</evidence>
<accession>A0A8E2EKJ9</accession>
<feature type="region of interest" description="Disordered" evidence="1">
    <location>
        <begin position="712"/>
        <end position="749"/>
    </location>
</feature>
<name>A0A8E2EKJ9_9PEZI</name>
<protein>
    <submittedName>
        <fullName evidence="2">Uncharacterized protein</fullName>
    </submittedName>
</protein>
<feature type="region of interest" description="Disordered" evidence="1">
    <location>
        <begin position="216"/>
        <end position="237"/>
    </location>
</feature>
<feature type="compositionally biased region" description="Basic and acidic residues" evidence="1">
    <location>
        <begin position="16"/>
        <end position="25"/>
    </location>
</feature>
<gene>
    <name evidence="2" type="ORF">K432DRAFT_421582</name>
</gene>
<feature type="region of interest" description="Disordered" evidence="1">
    <location>
        <begin position="623"/>
        <end position="693"/>
    </location>
</feature>
<feature type="compositionally biased region" description="Polar residues" evidence="1">
    <location>
        <begin position="724"/>
        <end position="749"/>
    </location>
</feature>
<reference evidence="2 3" key="1">
    <citation type="journal article" date="2016" name="Nat. Commun.">
        <title>Ectomycorrhizal ecology is imprinted in the genome of the dominant symbiotic fungus Cenococcum geophilum.</title>
        <authorList>
            <consortium name="DOE Joint Genome Institute"/>
            <person name="Peter M."/>
            <person name="Kohler A."/>
            <person name="Ohm R.A."/>
            <person name="Kuo A."/>
            <person name="Krutzmann J."/>
            <person name="Morin E."/>
            <person name="Arend M."/>
            <person name="Barry K.W."/>
            <person name="Binder M."/>
            <person name="Choi C."/>
            <person name="Clum A."/>
            <person name="Copeland A."/>
            <person name="Grisel N."/>
            <person name="Haridas S."/>
            <person name="Kipfer T."/>
            <person name="LaButti K."/>
            <person name="Lindquist E."/>
            <person name="Lipzen A."/>
            <person name="Maire R."/>
            <person name="Meier B."/>
            <person name="Mihaltcheva S."/>
            <person name="Molinier V."/>
            <person name="Murat C."/>
            <person name="Poggeler S."/>
            <person name="Quandt C.A."/>
            <person name="Sperisen C."/>
            <person name="Tritt A."/>
            <person name="Tisserant E."/>
            <person name="Crous P.W."/>
            <person name="Henrissat B."/>
            <person name="Nehls U."/>
            <person name="Egli S."/>
            <person name="Spatafora J.W."/>
            <person name="Grigoriev I.V."/>
            <person name="Martin F.M."/>
        </authorList>
    </citation>
    <scope>NUCLEOTIDE SEQUENCE [LARGE SCALE GENOMIC DNA]</scope>
    <source>
        <strain evidence="2 3">CBS 459.81</strain>
    </source>
</reference>
<proteinExistence type="predicted"/>
<sequence length="874" mass="93531">MGFNLTLRGLGKKAKPSKEQKDKPSQKTTTDPPDPTQSAKTPWSSFKAMNAKPLNMRHNTSSTERRRLQKKAWKAEAGRTKGEKVRVSDAVTLMERKPHQPVNGKVSHLSVDWVDSADRNEGQKRASGSTSNRAPYSIPRKPLPSSSLFSGHVGPSVNTASTAASSSANTSNPASPSTIVVTSALPAAGSSLVANLSVDAAVADAYIERTEPKAQFVEKKDRKVSGDSGYLSQEARTLTATDLPAGEQLLEEENDTLNRTDTEAPSNALGISVITQFSIDANDDGGEIKTPPQTEIFQAFLKSRAYSRPHADINFYALKEYDGSSTSTNDGSERCTSAGLFRGIPGIRSGNRNAVDESSGNSSNSDTSSALNREFAGIGSRNQNAADKDSSSGSEDVEESVPFSAVSQGRVLTSNWNDGVAKKDSHLRSTEVATVSWLCSLNFVLLISCFFLVKKAVPKAANETVSSAREDDEESVFLDANNDVGEESSNLTFSELTATSSLHSPSANSLTSLFNEYVLGSAKANCNVVKGPSNLTSSEPAMLSSRRSSDCAFDGSLGLLLHEPSTYRSAKLRGANNSFTPNATENGVEQEEVNASGINISSSHRSSQFVSIDSLALLFNSPIPKPSAEPPVTNTTSDPSITDHGSEEKQNLPRIALSRIPILTTRSPPNPVTKTTQAPKTLSPTRIPIPISRPPKPATEIEENMNSLHTNQSSAISISRPPLGNTTRIPQMTSGKLPSCITSRRPSNSAEIVRAEPTLHKLSARTNELASDTMDDYTDSSGLLRSCASGHANECADVSEKGGSSVISDGEDEVEIIGCDPGFSETKSKKISSEALSAAEQREKFAWRGIGGRKIKPVRKKRVLSKQMEMEMKL</sequence>
<evidence type="ECO:0000313" key="3">
    <source>
        <dbReference type="Proteomes" id="UP000250266"/>
    </source>
</evidence>
<feature type="region of interest" description="Disordered" evidence="1">
    <location>
        <begin position="322"/>
        <end position="402"/>
    </location>
</feature>
<feature type="compositionally biased region" description="Low complexity" evidence="1">
    <location>
        <begin position="358"/>
        <end position="369"/>
    </location>
</feature>
<keyword evidence="3" id="KW-1185">Reference proteome</keyword>
<dbReference type="Proteomes" id="UP000250266">
    <property type="component" value="Unassembled WGS sequence"/>
</dbReference>